<dbReference type="InterPro" id="IPR023907">
    <property type="entry name" value="Non-F420_Flavin_OxRdtase"/>
</dbReference>
<dbReference type="Gene3D" id="3.20.20.30">
    <property type="entry name" value="Luciferase-like domain"/>
    <property type="match status" value="1"/>
</dbReference>
<dbReference type="SUPFAM" id="SSF51679">
    <property type="entry name" value="Bacterial luciferase-like"/>
    <property type="match status" value="1"/>
</dbReference>
<sequence length="335" mass="36564">MTVYGIHASHEQVHPRELLAAVSHAERAGFTAAMSSDHFAPWSHRQGHSGFAWSWLGAALQATRLPFGVVNAPGQRYHPAVIAQAIGTLGAMYPGRFWAALGSGEASNEHITGGRWPRKDVRNARLRECVDVIRALLAGEEVSHDGLVTVDRARLWTRPDPVPPLIGAAVSEETARWCASWADGLITVNAPAETLRRLAGAYREAGGRGPLHLQVHLSWAPDPAEAMRIAHDQWRSNVFGPPVCWDLELPEHFDAAAEHVPPERVAEVVNVSADLARHAEWLHGYAELGFDQVYLHHVGREQTPFVDAFGAEVLPRLNVTRPAPAAAPAQEVPAR</sequence>
<dbReference type="Pfam" id="PF00296">
    <property type="entry name" value="Bac_luciferase"/>
    <property type="match status" value="1"/>
</dbReference>
<dbReference type="InterPro" id="IPR050564">
    <property type="entry name" value="F420-G6PD/mer"/>
</dbReference>
<dbReference type="InterPro" id="IPR019945">
    <property type="entry name" value="F420_G6P_DH-rel"/>
</dbReference>
<gene>
    <name evidence="3" type="ORF">CLV72_103388</name>
</gene>
<dbReference type="GO" id="GO:0016705">
    <property type="term" value="F:oxidoreductase activity, acting on paired donors, with incorporation or reduction of molecular oxygen"/>
    <property type="evidence" value="ECO:0007669"/>
    <property type="project" value="InterPro"/>
</dbReference>
<dbReference type="EMBL" id="PVZC01000003">
    <property type="protein sequence ID" value="PRX99782.1"/>
    <property type="molecule type" value="Genomic_DNA"/>
</dbReference>
<dbReference type="PANTHER" id="PTHR43244">
    <property type="match status" value="1"/>
</dbReference>
<dbReference type="InterPro" id="IPR011251">
    <property type="entry name" value="Luciferase-like_dom"/>
</dbReference>
<keyword evidence="4" id="KW-1185">Reference proteome</keyword>
<dbReference type="PANTHER" id="PTHR43244:SF1">
    <property type="entry name" value="5,10-METHYLENETETRAHYDROMETHANOPTERIN REDUCTASE"/>
    <property type="match status" value="1"/>
</dbReference>
<accession>A0A2T0Q7L5</accession>
<proteinExistence type="predicted"/>
<evidence type="ECO:0000256" key="1">
    <source>
        <dbReference type="ARBA" id="ARBA00023002"/>
    </source>
</evidence>
<dbReference type="NCBIfam" id="TIGR03557">
    <property type="entry name" value="F420_G6P_family"/>
    <property type="match status" value="1"/>
</dbReference>
<evidence type="ECO:0000313" key="4">
    <source>
        <dbReference type="Proteomes" id="UP000237846"/>
    </source>
</evidence>
<dbReference type="InterPro" id="IPR036661">
    <property type="entry name" value="Luciferase-like_sf"/>
</dbReference>
<organism evidence="3 4">
    <name type="scientific">Allonocardiopsis opalescens</name>
    <dbReference type="NCBI Taxonomy" id="1144618"/>
    <lineage>
        <taxon>Bacteria</taxon>
        <taxon>Bacillati</taxon>
        <taxon>Actinomycetota</taxon>
        <taxon>Actinomycetes</taxon>
        <taxon>Streptosporangiales</taxon>
        <taxon>Allonocardiopsis</taxon>
    </lineage>
</organism>
<dbReference type="AlphaFoldDB" id="A0A2T0Q7L5"/>
<reference evidence="3 4" key="1">
    <citation type="submission" date="2018-03" db="EMBL/GenBank/DDBJ databases">
        <title>Genomic Encyclopedia of Archaeal and Bacterial Type Strains, Phase II (KMG-II): from individual species to whole genera.</title>
        <authorList>
            <person name="Goeker M."/>
        </authorList>
    </citation>
    <scope>NUCLEOTIDE SEQUENCE [LARGE SCALE GENOMIC DNA]</scope>
    <source>
        <strain evidence="3 4">DSM 45601</strain>
    </source>
</reference>
<dbReference type="RefSeq" id="WP_106244687.1">
    <property type="nucleotide sequence ID" value="NZ_PVZC01000003.1"/>
</dbReference>
<evidence type="ECO:0000259" key="2">
    <source>
        <dbReference type="Pfam" id="PF00296"/>
    </source>
</evidence>
<feature type="domain" description="Luciferase-like" evidence="2">
    <location>
        <begin position="10"/>
        <end position="292"/>
    </location>
</feature>
<dbReference type="NCBIfam" id="TIGR03885">
    <property type="entry name" value="flavin_revert"/>
    <property type="match status" value="1"/>
</dbReference>
<name>A0A2T0Q7L5_9ACTN</name>
<dbReference type="OrthoDB" id="180193at2"/>
<comment type="caution">
    <text evidence="3">The sequence shown here is derived from an EMBL/GenBank/DDBJ whole genome shotgun (WGS) entry which is preliminary data.</text>
</comment>
<keyword evidence="1" id="KW-0560">Oxidoreductase</keyword>
<dbReference type="CDD" id="cd01097">
    <property type="entry name" value="Tetrahydromethanopterin_reductase"/>
    <property type="match status" value="1"/>
</dbReference>
<evidence type="ECO:0000313" key="3">
    <source>
        <dbReference type="EMBL" id="PRX99782.1"/>
    </source>
</evidence>
<dbReference type="Proteomes" id="UP000237846">
    <property type="component" value="Unassembled WGS sequence"/>
</dbReference>
<protein>
    <submittedName>
        <fullName evidence="3">Putative non-F420 flavinoid oxidoreductase</fullName>
    </submittedName>
</protein>